<dbReference type="Proteomes" id="UP000799777">
    <property type="component" value="Unassembled WGS sequence"/>
</dbReference>
<dbReference type="PANTHER" id="PTHR43806:SF11">
    <property type="entry name" value="CEREVISIN-RELATED"/>
    <property type="match status" value="1"/>
</dbReference>
<dbReference type="EMBL" id="ML978410">
    <property type="protein sequence ID" value="KAF2022904.1"/>
    <property type="molecule type" value="Genomic_DNA"/>
</dbReference>
<gene>
    <name evidence="9" type="ORF">EK21DRAFT_95349</name>
</gene>
<evidence type="ECO:0000256" key="6">
    <source>
        <dbReference type="SAM" id="MobiDB-lite"/>
    </source>
</evidence>
<feature type="signal peptide" evidence="7">
    <location>
        <begin position="1"/>
        <end position="16"/>
    </location>
</feature>
<evidence type="ECO:0000313" key="9">
    <source>
        <dbReference type="EMBL" id="KAF2022904.1"/>
    </source>
</evidence>
<protein>
    <submittedName>
        <fullName evidence="9">Subtilisin-like protein</fullName>
    </submittedName>
</protein>
<dbReference type="InterPro" id="IPR015500">
    <property type="entry name" value="Peptidase_S8_subtilisin-rel"/>
</dbReference>
<feature type="active site" description="Charge relay system" evidence="5">
    <location>
        <position position="242"/>
    </location>
</feature>
<sequence>MHFLFILLLCTQSILATTSLGDPSDKLISTPAGTRYTVEATDHTKTAETQAQLKNLYGDDNVVINDGYDGASWTITSEGDDITKIIEALESVRLVHRGQDRRRLSRRDEEVHYIVFPKLPDGSTDTKATEEFLRSKIPSGSEIYHFSDNGQITAWWGLSLDADAKNAVENHEGVGKVIEDPGLNYSRALPRSDEKDTLTTPISTARRSALDARSGKGMDVKDKHDYVHIPDPGEGIYVYVIDSGVNIDVESDDMGKEFITNNGYIIQTPASLSEGLKTGDDDAPLKVDSHGTNTASKAVGKKFGVAKKAILIPVKVHRRSDAMDWYEGLKLVTADIKNKGRELKSVVQTSRSMGEGFVASDVPKLSADFQLDRLYNKPIRDLFALGVPLVVAAGNEADPVPPEKGALLIDTVPSILKTPDLPIINVGASNRDRGRVPFSQYGPLVDVYALGYRIKAMTKVTKVDNTISGTSFAAPQVAGVIATYLSHAETSKQWDGLTGVKRSGAKDPDGYDLRVVWNGAKEEDHKSSGANGYSDSAAPEPAPAPAPAPAKPQGKALTIILQKAYEVTYGIDHNPAMGPHPLPKIEKDIWSWRYFATDQGVAKLCDLKAPSADVSLEKDPRDSSKPPFPTGTVEIKRLHGQDCTYKNADWGNPGTPWCGDVGIACKGEDIKNAAEMNDCGKMDDAVDTTVYQQPVVVCEW</sequence>
<evidence type="ECO:0000256" key="5">
    <source>
        <dbReference type="PROSITE-ProRule" id="PRU01240"/>
    </source>
</evidence>
<dbReference type="Pfam" id="PF00082">
    <property type="entry name" value="Peptidase_S8"/>
    <property type="match status" value="1"/>
</dbReference>
<dbReference type="GO" id="GO:0006508">
    <property type="term" value="P:proteolysis"/>
    <property type="evidence" value="ECO:0007669"/>
    <property type="project" value="UniProtKB-KW"/>
</dbReference>
<feature type="active site" description="Charge relay system" evidence="5">
    <location>
        <position position="290"/>
    </location>
</feature>
<reference evidence="9" key="1">
    <citation type="journal article" date="2020" name="Stud. Mycol.">
        <title>101 Dothideomycetes genomes: a test case for predicting lifestyles and emergence of pathogens.</title>
        <authorList>
            <person name="Haridas S."/>
            <person name="Albert R."/>
            <person name="Binder M."/>
            <person name="Bloem J."/>
            <person name="Labutti K."/>
            <person name="Salamov A."/>
            <person name="Andreopoulos B."/>
            <person name="Baker S."/>
            <person name="Barry K."/>
            <person name="Bills G."/>
            <person name="Bluhm B."/>
            <person name="Cannon C."/>
            <person name="Castanera R."/>
            <person name="Culley D."/>
            <person name="Daum C."/>
            <person name="Ezra D."/>
            <person name="Gonzalez J."/>
            <person name="Henrissat B."/>
            <person name="Kuo A."/>
            <person name="Liang C."/>
            <person name="Lipzen A."/>
            <person name="Lutzoni F."/>
            <person name="Magnuson J."/>
            <person name="Mondo S."/>
            <person name="Nolan M."/>
            <person name="Ohm R."/>
            <person name="Pangilinan J."/>
            <person name="Park H.-J."/>
            <person name="Ramirez L."/>
            <person name="Alfaro M."/>
            <person name="Sun H."/>
            <person name="Tritt A."/>
            <person name="Yoshinaga Y."/>
            <person name="Zwiers L.-H."/>
            <person name="Turgeon B."/>
            <person name="Goodwin S."/>
            <person name="Spatafora J."/>
            <person name="Crous P."/>
            <person name="Grigoriev I."/>
        </authorList>
    </citation>
    <scope>NUCLEOTIDE SEQUENCE</scope>
    <source>
        <strain evidence="9">CBS 110217</strain>
    </source>
</reference>
<dbReference type="InterPro" id="IPR023828">
    <property type="entry name" value="Peptidase_S8_Ser-AS"/>
</dbReference>
<feature type="compositionally biased region" description="Pro residues" evidence="6">
    <location>
        <begin position="540"/>
        <end position="550"/>
    </location>
</feature>
<dbReference type="InterPro" id="IPR050131">
    <property type="entry name" value="Peptidase_S8_subtilisin-like"/>
</dbReference>
<feature type="region of interest" description="Disordered" evidence="6">
    <location>
        <begin position="522"/>
        <end position="552"/>
    </location>
</feature>
<feature type="domain" description="Peptidase S8/S53" evidence="8">
    <location>
        <begin position="233"/>
        <end position="489"/>
    </location>
</feature>
<dbReference type="PROSITE" id="PS00138">
    <property type="entry name" value="SUBTILASE_SER"/>
    <property type="match status" value="1"/>
</dbReference>
<keyword evidence="10" id="KW-1185">Reference proteome</keyword>
<comment type="similarity">
    <text evidence="1 5">Belongs to the peptidase S8 family.</text>
</comment>
<dbReference type="InterPro" id="IPR036852">
    <property type="entry name" value="Peptidase_S8/S53_dom_sf"/>
</dbReference>
<evidence type="ECO:0000256" key="2">
    <source>
        <dbReference type="ARBA" id="ARBA00022670"/>
    </source>
</evidence>
<accession>A0A9P4LG60</accession>
<dbReference type="GO" id="GO:0004252">
    <property type="term" value="F:serine-type endopeptidase activity"/>
    <property type="evidence" value="ECO:0007669"/>
    <property type="project" value="UniProtKB-UniRule"/>
</dbReference>
<dbReference type="PROSITE" id="PS51892">
    <property type="entry name" value="SUBTILASE"/>
    <property type="match status" value="1"/>
</dbReference>
<dbReference type="AlphaFoldDB" id="A0A9P4LG60"/>
<dbReference type="InterPro" id="IPR000209">
    <property type="entry name" value="Peptidase_S8/S53_dom"/>
</dbReference>
<organism evidence="9 10">
    <name type="scientific">Setomelanomma holmii</name>
    <dbReference type="NCBI Taxonomy" id="210430"/>
    <lineage>
        <taxon>Eukaryota</taxon>
        <taxon>Fungi</taxon>
        <taxon>Dikarya</taxon>
        <taxon>Ascomycota</taxon>
        <taxon>Pezizomycotina</taxon>
        <taxon>Dothideomycetes</taxon>
        <taxon>Pleosporomycetidae</taxon>
        <taxon>Pleosporales</taxon>
        <taxon>Pleosporineae</taxon>
        <taxon>Phaeosphaeriaceae</taxon>
        <taxon>Setomelanomma</taxon>
    </lineage>
</organism>
<evidence type="ECO:0000259" key="8">
    <source>
        <dbReference type="Pfam" id="PF00082"/>
    </source>
</evidence>
<dbReference type="Gene3D" id="3.40.50.200">
    <property type="entry name" value="Peptidase S8/S53 domain"/>
    <property type="match status" value="1"/>
</dbReference>
<evidence type="ECO:0000313" key="10">
    <source>
        <dbReference type="Proteomes" id="UP000799777"/>
    </source>
</evidence>
<keyword evidence="3 5" id="KW-0378">Hydrolase</keyword>
<dbReference type="SUPFAM" id="SSF52743">
    <property type="entry name" value="Subtilisin-like"/>
    <property type="match status" value="1"/>
</dbReference>
<dbReference type="PRINTS" id="PR00723">
    <property type="entry name" value="SUBTILISIN"/>
</dbReference>
<evidence type="ECO:0000256" key="4">
    <source>
        <dbReference type="ARBA" id="ARBA00022825"/>
    </source>
</evidence>
<evidence type="ECO:0000256" key="3">
    <source>
        <dbReference type="ARBA" id="ARBA00022801"/>
    </source>
</evidence>
<comment type="caution">
    <text evidence="9">The sequence shown here is derived from an EMBL/GenBank/DDBJ whole genome shotgun (WGS) entry which is preliminary data.</text>
</comment>
<proteinExistence type="inferred from homology"/>
<keyword evidence="2 5" id="KW-0645">Protease</keyword>
<keyword evidence="4 5" id="KW-0720">Serine protease</keyword>
<feature type="active site" description="Charge relay system" evidence="5">
    <location>
        <position position="471"/>
    </location>
</feature>
<dbReference type="PANTHER" id="PTHR43806">
    <property type="entry name" value="PEPTIDASE S8"/>
    <property type="match status" value="1"/>
</dbReference>
<name>A0A9P4LG60_9PLEO</name>
<evidence type="ECO:0000256" key="1">
    <source>
        <dbReference type="ARBA" id="ARBA00011073"/>
    </source>
</evidence>
<feature type="chain" id="PRO_5040232081" evidence="7">
    <location>
        <begin position="17"/>
        <end position="700"/>
    </location>
</feature>
<keyword evidence="7" id="KW-0732">Signal</keyword>
<evidence type="ECO:0000256" key="7">
    <source>
        <dbReference type="SAM" id="SignalP"/>
    </source>
</evidence>
<dbReference type="OrthoDB" id="1896086at2759"/>